<comment type="caution">
    <text evidence="2">The sequence shown here is derived from an EMBL/GenBank/DDBJ whole genome shotgun (WGS) entry which is preliminary data.</text>
</comment>
<keyword evidence="1" id="KW-0812">Transmembrane</keyword>
<evidence type="ECO:0000256" key="1">
    <source>
        <dbReference type="SAM" id="Phobius"/>
    </source>
</evidence>
<dbReference type="RefSeq" id="WP_344904570.1">
    <property type="nucleotide sequence ID" value="NZ_BAAAYO010000002.1"/>
</dbReference>
<sequence>MNVWGLVFAVFVPAMAVLMFAFSWLSHATVRRTIGSKHRALEEIHLTNKVPSFWTDKYDRKLHALGQAGTDARAASEWTRRKRNKVLSKLDGLIGYTQRTKLVAEEEVRLVLLDALHMLRAEWQER</sequence>
<gene>
    <name evidence="2" type="ORF">ACFFNY_35425</name>
</gene>
<evidence type="ECO:0000313" key="3">
    <source>
        <dbReference type="Proteomes" id="UP001589619"/>
    </source>
</evidence>
<proteinExistence type="predicted"/>
<feature type="transmembrane region" description="Helical" evidence="1">
    <location>
        <begin position="6"/>
        <end position="25"/>
    </location>
</feature>
<name>A0ABV5W8I7_9BACL</name>
<keyword evidence="3" id="KW-1185">Reference proteome</keyword>
<dbReference type="EMBL" id="JBHMAG010000029">
    <property type="protein sequence ID" value="MFB9756888.1"/>
    <property type="molecule type" value="Genomic_DNA"/>
</dbReference>
<evidence type="ECO:0000313" key="2">
    <source>
        <dbReference type="EMBL" id="MFB9756888.1"/>
    </source>
</evidence>
<keyword evidence="1" id="KW-0472">Membrane</keyword>
<reference evidence="2 3" key="1">
    <citation type="submission" date="2024-09" db="EMBL/GenBank/DDBJ databases">
        <authorList>
            <person name="Sun Q."/>
            <person name="Mori K."/>
        </authorList>
    </citation>
    <scope>NUCLEOTIDE SEQUENCE [LARGE SCALE GENOMIC DNA]</scope>
    <source>
        <strain evidence="2 3">JCM 12520</strain>
    </source>
</reference>
<protein>
    <submittedName>
        <fullName evidence="2">Uncharacterized protein</fullName>
    </submittedName>
</protein>
<organism evidence="2 3">
    <name type="scientific">Paenibacillus hodogayensis</name>
    <dbReference type="NCBI Taxonomy" id="279208"/>
    <lineage>
        <taxon>Bacteria</taxon>
        <taxon>Bacillati</taxon>
        <taxon>Bacillota</taxon>
        <taxon>Bacilli</taxon>
        <taxon>Bacillales</taxon>
        <taxon>Paenibacillaceae</taxon>
        <taxon>Paenibacillus</taxon>
    </lineage>
</organism>
<accession>A0ABV5W8I7</accession>
<keyword evidence="1" id="KW-1133">Transmembrane helix</keyword>
<dbReference type="Proteomes" id="UP001589619">
    <property type="component" value="Unassembled WGS sequence"/>
</dbReference>